<dbReference type="EMBL" id="GBRH01233658">
    <property type="protein sequence ID" value="JAD64237.1"/>
    <property type="molecule type" value="Transcribed_RNA"/>
</dbReference>
<keyword evidence="1" id="KW-1133">Transmembrane helix</keyword>
<evidence type="ECO:0000313" key="2">
    <source>
        <dbReference type="EMBL" id="JAD64237.1"/>
    </source>
</evidence>
<reference evidence="2" key="1">
    <citation type="submission" date="2014-09" db="EMBL/GenBank/DDBJ databases">
        <authorList>
            <person name="Magalhaes I.L.F."/>
            <person name="Oliveira U."/>
            <person name="Santos F.R."/>
            <person name="Vidigal T.H.D.A."/>
            <person name="Brescovit A.D."/>
            <person name="Santos A.J."/>
        </authorList>
    </citation>
    <scope>NUCLEOTIDE SEQUENCE</scope>
    <source>
        <tissue evidence="2">Shoot tissue taken approximately 20 cm above the soil surface</tissue>
    </source>
</reference>
<keyword evidence="1" id="KW-0472">Membrane</keyword>
<organism evidence="2">
    <name type="scientific">Arundo donax</name>
    <name type="common">Giant reed</name>
    <name type="synonym">Donax arundinaceus</name>
    <dbReference type="NCBI Taxonomy" id="35708"/>
    <lineage>
        <taxon>Eukaryota</taxon>
        <taxon>Viridiplantae</taxon>
        <taxon>Streptophyta</taxon>
        <taxon>Embryophyta</taxon>
        <taxon>Tracheophyta</taxon>
        <taxon>Spermatophyta</taxon>
        <taxon>Magnoliopsida</taxon>
        <taxon>Liliopsida</taxon>
        <taxon>Poales</taxon>
        <taxon>Poaceae</taxon>
        <taxon>PACMAD clade</taxon>
        <taxon>Arundinoideae</taxon>
        <taxon>Arundineae</taxon>
        <taxon>Arundo</taxon>
    </lineage>
</organism>
<keyword evidence="1" id="KW-0812">Transmembrane</keyword>
<accession>A0A0A9BY90</accession>
<feature type="transmembrane region" description="Helical" evidence="1">
    <location>
        <begin position="21"/>
        <end position="48"/>
    </location>
</feature>
<dbReference type="PROSITE" id="PS51257">
    <property type="entry name" value="PROKAR_LIPOPROTEIN"/>
    <property type="match status" value="1"/>
</dbReference>
<reference evidence="2" key="2">
    <citation type="journal article" date="2015" name="Data Brief">
        <title>Shoot transcriptome of the giant reed, Arundo donax.</title>
        <authorList>
            <person name="Barrero R.A."/>
            <person name="Guerrero F.D."/>
            <person name="Moolhuijzen P."/>
            <person name="Goolsby J.A."/>
            <person name="Tidwell J."/>
            <person name="Bellgard S.E."/>
            <person name="Bellgard M.I."/>
        </authorList>
    </citation>
    <scope>NUCLEOTIDE SEQUENCE</scope>
    <source>
        <tissue evidence="2">Shoot tissue taken approximately 20 cm above the soil surface</tissue>
    </source>
</reference>
<name>A0A0A9BY90_ARUDO</name>
<sequence>MRRLMRSAQTSQWRRILSSTVSSLAFFSSAGCFFSLSSLGLAFLSPFFSPAPPSLSAFFSPAPASLDSAAAFLGALLPADTISTGFLVFDSIRALSAPASAVPATTTLFAATSGTTDSTPGKRLIDFLTFCAQPAQCRSIFSTTGCAASGAAAASSPPPSPAFPAPMD</sequence>
<protein>
    <submittedName>
        <fullName evidence="2">Uncharacterized protein</fullName>
    </submittedName>
</protein>
<dbReference type="AlphaFoldDB" id="A0A0A9BY90"/>
<proteinExistence type="predicted"/>
<evidence type="ECO:0000256" key="1">
    <source>
        <dbReference type="SAM" id="Phobius"/>
    </source>
</evidence>